<organism evidence="1 2">
    <name type="scientific">Melastoma candidum</name>
    <dbReference type="NCBI Taxonomy" id="119954"/>
    <lineage>
        <taxon>Eukaryota</taxon>
        <taxon>Viridiplantae</taxon>
        <taxon>Streptophyta</taxon>
        <taxon>Embryophyta</taxon>
        <taxon>Tracheophyta</taxon>
        <taxon>Spermatophyta</taxon>
        <taxon>Magnoliopsida</taxon>
        <taxon>eudicotyledons</taxon>
        <taxon>Gunneridae</taxon>
        <taxon>Pentapetalae</taxon>
        <taxon>rosids</taxon>
        <taxon>malvids</taxon>
        <taxon>Myrtales</taxon>
        <taxon>Melastomataceae</taxon>
        <taxon>Melastomatoideae</taxon>
        <taxon>Melastomateae</taxon>
        <taxon>Melastoma</taxon>
    </lineage>
</organism>
<reference evidence="2" key="1">
    <citation type="journal article" date="2023" name="Front. Plant Sci.">
        <title>Chromosomal-level genome assembly of Melastoma candidum provides insights into trichome evolution.</title>
        <authorList>
            <person name="Zhong Y."/>
            <person name="Wu W."/>
            <person name="Sun C."/>
            <person name="Zou P."/>
            <person name="Liu Y."/>
            <person name="Dai S."/>
            <person name="Zhou R."/>
        </authorList>
    </citation>
    <scope>NUCLEOTIDE SEQUENCE [LARGE SCALE GENOMIC DNA]</scope>
</reference>
<gene>
    <name evidence="1" type="ORF">MLD38_039599</name>
</gene>
<keyword evidence="2" id="KW-1185">Reference proteome</keyword>
<comment type="caution">
    <text evidence="1">The sequence shown here is derived from an EMBL/GenBank/DDBJ whole genome shotgun (WGS) entry which is preliminary data.</text>
</comment>
<sequence length="141" mass="15638">MGSPRHSRGRHHRTLPSPLISLIPVLALLLLFFTSSSVALERGKDKVSGGRNEMSRHHHRRRGADHGRDDLGHRGGWESSGVLWMRLGGPGSSPPTCRSKCGRCTPCRALHVPVHPGRVSVPMEYYPEAWRCKCGNSLFMP</sequence>
<proteinExistence type="predicted"/>
<accession>A0ACB9L3B2</accession>
<dbReference type="EMBL" id="CM042891">
    <property type="protein sequence ID" value="KAI4304035.1"/>
    <property type="molecule type" value="Genomic_DNA"/>
</dbReference>
<dbReference type="Proteomes" id="UP001057402">
    <property type="component" value="Chromosome 12"/>
</dbReference>
<name>A0ACB9L3B2_9MYRT</name>
<protein>
    <submittedName>
        <fullName evidence="1">Uncharacterized protein</fullName>
    </submittedName>
</protein>
<evidence type="ECO:0000313" key="2">
    <source>
        <dbReference type="Proteomes" id="UP001057402"/>
    </source>
</evidence>
<evidence type="ECO:0000313" key="1">
    <source>
        <dbReference type="EMBL" id="KAI4304035.1"/>
    </source>
</evidence>